<reference evidence="3 4" key="1">
    <citation type="journal article" date="2019" name="Sci. Rep.">
        <title>A high-quality genome of Eragrostis curvula grass provides insights into Poaceae evolution and supports new strategies to enhance forage quality.</title>
        <authorList>
            <person name="Carballo J."/>
            <person name="Santos B.A.C.M."/>
            <person name="Zappacosta D."/>
            <person name="Garbus I."/>
            <person name="Selva J.P."/>
            <person name="Gallo C.A."/>
            <person name="Diaz A."/>
            <person name="Albertini E."/>
            <person name="Caccamo M."/>
            <person name="Echenique V."/>
        </authorList>
    </citation>
    <scope>NUCLEOTIDE SEQUENCE [LARGE SCALE GENOMIC DNA]</scope>
    <source>
        <strain evidence="4">cv. Victoria</strain>
        <tissue evidence="3">Leaf</tissue>
    </source>
</reference>
<sequence length="537" mass="60701">MHGAIRELQKLPVEAISRREYRRRLFATGRGERGAKASTEEEFGKNSSRQALSETSYGATARMPLLPEEDDIRDILVGEYEHPPIFGDILDILAGDSWKEFESPKEEDNKEDKSVRPRFQEPRLGEEDEFGWLSLFGEKDERSSPNFEEPRLGEEDECGCLCLFDEKDELGSLSIDPWWRRRMEVEKDGLGMRMEVKKQGLGIMMDEEEDPEMMGGMEWMTPSRFRRQWDAQWSGYYGSFEDTTRVPNMRFAKRAPLDYTALPRPTLQIFSVKLAAIRGGLKMPLDVFGMVATRDAVDHNRNIIFCRKRDNCQTLTEEDPYLVLTGPSRAVIRVVSSPVLIEVKLTVKGATEYEDKDLSNLVAPLARGDPMYSHLLNYDFASKLSTLEFSLGYIVGSVEATVFVRVIQGSWTDDFRGIFTASTNCFKTKPDIGHKKVILLDSGGEKVTESSDGKIKLSRSVVSVELAGRLNLSVVALKGNNRVAERTRSLKPSKDGTKPYKYKMGFCELLVSVVWSLLADDPVLRSFPVETTGMMGV</sequence>
<dbReference type="OrthoDB" id="681537at2759"/>
<evidence type="ECO:0000256" key="1">
    <source>
        <dbReference type="SAM" id="MobiDB-lite"/>
    </source>
</evidence>
<feature type="compositionally biased region" description="Basic and acidic residues" evidence="1">
    <location>
        <begin position="30"/>
        <end position="44"/>
    </location>
</feature>
<name>A0A5J9VMY7_9POAL</name>
<protein>
    <recommendedName>
        <fullName evidence="2">DUF6598 domain-containing protein</fullName>
    </recommendedName>
</protein>
<feature type="compositionally biased region" description="Polar residues" evidence="1">
    <location>
        <begin position="45"/>
        <end position="58"/>
    </location>
</feature>
<feature type="region of interest" description="Disordered" evidence="1">
    <location>
        <begin position="27"/>
        <end position="61"/>
    </location>
</feature>
<comment type="caution">
    <text evidence="3">The sequence shown here is derived from an EMBL/GenBank/DDBJ whole genome shotgun (WGS) entry which is preliminary data.</text>
</comment>
<dbReference type="PANTHER" id="PTHR33065:SF153">
    <property type="entry name" value="DUF6598 DOMAIN-CONTAINING PROTEIN"/>
    <property type="match status" value="1"/>
</dbReference>
<dbReference type="PANTHER" id="PTHR33065">
    <property type="entry name" value="OS07G0486400 PROTEIN"/>
    <property type="match status" value="1"/>
</dbReference>
<evidence type="ECO:0000313" key="3">
    <source>
        <dbReference type="EMBL" id="TVU37523.1"/>
    </source>
</evidence>
<dbReference type="Pfam" id="PF20241">
    <property type="entry name" value="DUF6598"/>
    <property type="match status" value="1"/>
</dbReference>
<organism evidence="3 4">
    <name type="scientific">Eragrostis curvula</name>
    <name type="common">weeping love grass</name>
    <dbReference type="NCBI Taxonomy" id="38414"/>
    <lineage>
        <taxon>Eukaryota</taxon>
        <taxon>Viridiplantae</taxon>
        <taxon>Streptophyta</taxon>
        <taxon>Embryophyta</taxon>
        <taxon>Tracheophyta</taxon>
        <taxon>Spermatophyta</taxon>
        <taxon>Magnoliopsida</taxon>
        <taxon>Liliopsida</taxon>
        <taxon>Poales</taxon>
        <taxon>Poaceae</taxon>
        <taxon>PACMAD clade</taxon>
        <taxon>Chloridoideae</taxon>
        <taxon>Eragrostideae</taxon>
        <taxon>Eragrostidinae</taxon>
        <taxon>Eragrostis</taxon>
    </lineage>
</organism>
<accession>A0A5J9VMY7</accession>
<dbReference type="AlphaFoldDB" id="A0A5J9VMY7"/>
<gene>
    <name evidence="3" type="ORF">EJB05_10840</name>
</gene>
<dbReference type="InterPro" id="IPR046533">
    <property type="entry name" value="DUF6598"/>
</dbReference>
<proteinExistence type="predicted"/>
<dbReference type="EMBL" id="RWGY01000007">
    <property type="protein sequence ID" value="TVU37523.1"/>
    <property type="molecule type" value="Genomic_DNA"/>
</dbReference>
<dbReference type="Proteomes" id="UP000324897">
    <property type="component" value="Chromosome 4"/>
</dbReference>
<dbReference type="Gramene" id="TVU37523">
    <property type="protein sequence ID" value="TVU37523"/>
    <property type="gene ID" value="EJB05_10840"/>
</dbReference>
<feature type="region of interest" description="Disordered" evidence="1">
    <location>
        <begin position="101"/>
        <end position="121"/>
    </location>
</feature>
<keyword evidence="4" id="KW-1185">Reference proteome</keyword>
<evidence type="ECO:0000259" key="2">
    <source>
        <dbReference type="Pfam" id="PF20241"/>
    </source>
</evidence>
<feature type="domain" description="DUF6598" evidence="2">
    <location>
        <begin position="266"/>
        <end position="513"/>
    </location>
</feature>
<evidence type="ECO:0000313" key="4">
    <source>
        <dbReference type="Proteomes" id="UP000324897"/>
    </source>
</evidence>